<dbReference type="AlphaFoldDB" id="A0A0D0QDF0"/>
<evidence type="ECO:0000313" key="3">
    <source>
        <dbReference type="Proteomes" id="UP000035100"/>
    </source>
</evidence>
<reference evidence="2 3" key="1">
    <citation type="submission" date="2013-01" db="EMBL/GenBank/DDBJ databases">
        <authorList>
            <person name="Fiebig A."/>
            <person name="Goeker M."/>
            <person name="Klenk H.-P.P."/>
        </authorList>
    </citation>
    <scope>NUCLEOTIDE SEQUENCE [LARGE SCALE GENOMIC DNA]</scope>
    <source>
        <strain evidence="2 3">DSM 24838</strain>
    </source>
</reference>
<accession>A0A0D0QDF0</accession>
<feature type="signal peptide" evidence="1">
    <location>
        <begin position="1"/>
        <end position="19"/>
    </location>
</feature>
<dbReference type="Proteomes" id="UP000035100">
    <property type="component" value="Unassembled WGS sequence"/>
</dbReference>
<organism evidence="2 3">
    <name type="scientific">Wenxinia marina DSM 24838</name>
    <dbReference type="NCBI Taxonomy" id="1123501"/>
    <lineage>
        <taxon>Bacteria</taxon>
        <taxon>Pseudomonadati</taxon>
        <taxon>Pseudomonadota</taxon>
        <taxon>Alphaproteobacteria</taxon>
        <taxon>Rhodobacterales</taxon>
        <taxon>Roseobacteraceae</taxon>
        <taxon>Wenxinia</taxon>
    </lineage>
</organism>
<evidence type="ECO:0008006" key="4">
    <source>
        <dbReference type="Google" id="ProtNLM"/>
    </source>
</evidence>
<dbReference type="eggNOG" id="ENOG50337T7">
    <property type="taxonomic scope" value="Bacteria"/>
</dbReference>
<feature type="chain" id="PRO_5002219453" description="DUF4189 domain-containing protein" evidence="1">
    <location>
        <begin position="20"/>
        <end position="135"/>
    </location>
</feature>
<name>A0A0D0QDF0_9RHOB</name>
<sequence>MTRLLLPAALALAPGLAVAQSWAGAIAFAQAPEQSSGIGIAEDFDTAVAEARAECVAGGALEEDCLITAACSPAGWTADFFVQSEQGPHWHEIICGLPNAAAAEGLETLMCTREGLIECALVQVYDGAGAPQMEW</sequence>
<gene>
    <name evidence="2" type="ORF">Wenmar_02095</name>
</gene>
<keyword evidence="1" id="KW-0732">Signal</keyword>
<proteinExistence type="predicted"/>
<evidence type="ECO:0000256" key="1">
    <source>
        <dbReference type="SAM" id="SignalP"/>
    </source>
</evidence>
<dbReference type="EMBL" id="AONG01000010">
    <property type="protein sequence ID" value="KIQ69028.1"/>
    <property type="molecule type" value="Genomic_DNA"/>
</dbReference>
<protein>
    <recommendedName>
        <fullName evidence="4">DUF4189 domain-containing protein</fullName>
    </recommendedName>
</protein>
<keyword evidence="3" id="KW-1185">Reference proteome</keyword>
<dbReference type="RefSeq" id="WP_018304668.1">
    <property type="nucleotide sequence ID" value="NZ_KB902315.1"/>
</dbReference>
<evidence type="ECO:0000313" key="2">
    <source>
        <dbReference type="EMBL" id="KIQ69028.1"/>
    </source>
</evidence>
<dbReference type="OrthoDB" id="7864325at2"/>
<comment type="caution">
    <text evidence="2">The sequence shown here is derived from an EMBL/GenBank/DDBJ whole genome shotgun (WGS) entry which is preliminary data.</text>
</comment>